<evidence type="ECO:0000313" key="9">
    <source>
        <dbReference type="Proteomes" id="UP001209540"/>
    </source>
</evidence>
<sequence length="507" mass="56633">MASYQAPPISDSKKEQVEVTPSFDVDDTHEKGIVSSELPEKFIIPTEEEERRLVRKQDRVLMPMMMLIYLFFDLDGITLGNSKLAGLMEDIDITGDQFNWAASAFSFGFILCEVPANMLLQNFGARKWLSMTMFLSSIILASIASVHNGKGLIAGRFFLGCVQAAVFPGLVYYVSLWYTRKEQGARMAWFLVMGSVGSAVGGIVAYGIMFMDYTRGLRAWRWIFIIIAIPTFLVAVIVFLVLPDTPERQKRFLSPREREIAIYRLAKEKGAGSQEHFSWERFKSVFKDWKVWVFAAINVTCMVPIVSLGIFMPSIVKGMGFSNLTAQGMSAPPWVAAMIGMIVISWHSDKRGERGIHVFLFCMLACVGYLLLIVLVDRGWVALYVSAIIATFCVFAANPPRVAWVANSFGDPTKKGIAIAFISSCASIGSVIGGQIYREDDKPLYIRGHAIALAFSGVTALLSLLLKILLRRENKRRDALSSEQYQKESHKVGDDVMYHSLLQRITA</sequence>
<name>A0AAD5JRL6_9FUNG</name>
<evidence type="ECO:0000256" key="3">
    <source>
        <dbReference type="ARBA" id="ARBA00022692"/>
    </source>
</evidence>
<dbReference type="InterPro" id="IPR011701">
    <property type="entry name" value="MFS"/>
</dbReference>
<evidence type="ECO:0000259" key="7">
    <source>
        <dbReference type="PROSITE" id="PS50850"/>
    </source>
</evidence>
<evidence type="ECO:0000256" key="6">
    <source>
        <dbReference type="SAM" id="Phobius"/>
    </source>
</evidence>
<dbReference type="SUPFAM" id="SSF103473">
    <property type="entry name" value="MFS general substrate transporter"/>
    <property type="match status" value="1"/>
</dbReference>
<accession>A0AAD5JRL6</accession>
<feature type="transmembrane region" description="Helical" evidence="6">
    <location>
        <begin position="153"/>
        <end position="175"/>
    </location>
</feature>
<dbReference type="Gene3D" id="1.20.1250.20">
    <property type="entry name" value="MFS general substrate transporter like domains"/>
    <property type="match status" value="2"/>
</dbReference>
<feature type="transmembrane region" description="Helical" evidence="6">
    <location>
        <begin position="128"/>
        <end position="147"/>
    </location>
</feature>
<dbReference type="InterPro" id="IPR020846">
    <property type="entry name" value="MFS_dom"/>
</dbReference>
<feature type="transmembrane region" description="Helical" evidence="6">
    <location>
        <begin position="187"/>
        <end position="208"/>
    </location>
</feature>
<dbReference type="PANTHER" id="PTHR43791:SF36">
    <property type="entry name" value="TRANSPORTER, PUTATIVE (AFU_ORTHOLOGUE AFUA_6G08340)-RELATED"/>
    <property type="match status" value="1"/>
</dbReference>
<evidence type="ECO:0000256" key="5">
    <source>
        <dbReference type="ARBA" id="ARBA00023136"/>
    </source>
</evidence>
<feature type="transmembrane region" description="Helical" evidence="6">
    <location>
        <begin position="60"/>
        <end position="78"/>
    </location>
</feature>
<dbReference type="Pfam" id="PF07690">
    <property type="entry name" value="MFS_1"/>
    <property type="match status" value="1"/>
</dbReference>
<dbReference type="GO" id="GO:0022857">
    <property type="term" value="F:transmembrane transporter activity"/>
    <property type="evidence" value="ECO:0007669"/>
    <property type="project" value="InterPro"/>
</dbReference>
<dbReference type="EMBL" id="JAIXMP010000032">
    <property type="protein sequence ID" value="KAI9250499.1"/>
    <property type="molecule type" value="Genomic_DNA"/>
</dbReference>
<evidence type="ECO:0000256" key="2">
    <source>
        <dbReference type="ARBA" id="ARBA00022448"/>
    </source>
</evidence>
<feature type="domain" description="Major facilitator superfamily (MFS) profile" evidence="7">
    <location>
        <begin position="61"/>
        <end position="475"/>
    </location>
</feature>
<evidence type="ECO:0000256" key="4">
    <source>
        <dbReference type="ARBA" id="ARBA00022989"/>
    </source>
</evidence>
<keyword evidence="5 6" id="KW-0472">Membrane</keyword>
<feature type="transmembrane region" description="Helical" evidence="6">
    <location>
        <begin position="291"/>
        <end position="312"/>
    </location>
</feature>
<proteinExistence type="predicted"/>
<feature type="transmembrane region" description="Helical" evidence="6">
    <location>
        <begin position="324"/>
        <end position="344"/>
    </location>
</feature>
<dbReference type="Proteomes" id="UP001209540">
    <property type="component" value="Unassembled WGS sequence"/>
</dbReference>
<comment type="caution">
    <text evidence="8">The sequence shown here is derived from an EMBL/GenBank/DDBJ whole genome shotgun (WGS) entry which is preliminary data.</text>
</comment>
<feature type="transmembrane region" description="Helical" evidence="6">
    <location>
        <begin position="449"/>
        <end position="470"/>
    </location>
</feature>
<feature type="transmembrane region" description="Helical" evidence="6">
    <location>
        <begin position="381"/>
        <end position="397"/>
    </location>
</feature>
<protein>
    <submittedName>
        <fullName evidence="8">Major facilitator superfamily domain-containing protein</fullName>
    </submittedName>
</protein>
<dbReference type="PROSITE" id="PS50850">
    <property type="entry name" value="MFS"/>
    <property type="match status" value="1"/>
</dbReference>
<feature type="transmembrane region" description="Helical" evidence="6">
    <location>
        <begin position="417"/>
        <end position="437"/>
    </location>
</feature>
<dbReference type="PANTHER" id="PTHR43791">
    <property type="entry name" value="PERMEASE-RELATED"/>
    <property type="match status" value="1"/>
</dbReference>
<comment type="subcellular location">
    <subcellularLocation>
        <location evidence="1">Membrane</location>
        <topology evidence="1">Multi-pass membrane protein</topology>
    </subcellularLocation>
</comment>
<gene>
    <name evidence="8" type="ORF">BDA99DRAFT_575406</name>
</gene>
<keyword evidence="2" id="KW-0813">Transport</keyword>
<organism evidence="8 9">
    <name type="scientific">Phascolomyces articulosus</name>
    <dbReference type="NCBI Taxonomy" id="60185"/>
    <lineage>
        <taxon>Eukaryota</taxon>
        <taxon>Fungi</taxon>
        <taxon>Fungi incertae sedis</taxon>
        <taxon>Mucoromycota</taxon>
        <taxon>Mucoromycotina</taxon>
        <taxon>Mucoromycetes</taxon>
        <taxon>Mucorales</taxon>
        <taxon>Lichtheimiaceae</taxon>
        <taxon>Phascolomyces</taxon>
    </lineage>
</organism>
<feature type="transmembrane region" description="Helical" evidence="6">
    <location>
        <begin position="356"/>
        <end position="375"/>
    </location>
</feature>
<evidence type="ECO:0000313" key="8">
    <source>
        <dbReference type="EMBL" id="KAI9250499.1"/>
    </source>
</evidence>
<keyword evidence="4 6" id="KW-1133">Transmembrane helix</keyword>
<feature type="transmembrane region" description="Helical" evidence="6">
    <location>
        <begin position="98"/>
        <end position="116"/>
    </location>
</feature>
<feature type="transmembrane region" description="Helical" evidence="6">
    <location>
        <begin position="220"/>
        <end position="242"/>
    </location>
</feature>
<dbReference type="AlphaFoldDB" id="A0AAD5JRL6"/>
<reference evidence="8" key="1">
    <citation type="journal article" date="2022" name="IScience">
        <title>Evolution of zygomycete secretomes and the origins of terrestrial fungal ecologies.</title>
        <authorList>
            <person name="Chang Y."/>
            <person name="Wang Y."/>
            <person name="Mondo S."/>
            <person name="Ahrendt S."/>
            <person name="Andreopoulos W."/>
            <person name="Barry K."/>
            <person name="Beard J."/>
            <person name="Benny G.L."/>
            <person name="Blankenship S."/>
            <person name="Bonito G."/>
            <person name="Cuomo C."/>
            <person name="Desiro A."/>
            <person name="Gervers K.A."/>
            <person name="Hundley H."/>
            <person name="Kuo A."/>
            <person name="LaButti K."/>
            <person name="Lang B.F."/>
            <person name="Lipzen A."/>
            <person name="O'Donnell K."/>
            <person name="Pangilinan J."/>
            <person name="Reynolds N."/>
            <person name="Sandor L."/>
            <person name="Smith M.E."/>
            <person name="Tsang A."/>
            <person name="Grigoriev I.V."/>
            <person name="Stajich J.E."/>
            <person name="Spatafora J.W."/>
        </authorList>
    </citation>
    <scope>NUCLEOTIDE SEQUENCE</scope>
    <source>
        <strain evidence="8">RSA 2281</strain>
    </source>
</reference>
<keyword evidence="9" id="KW-1185">Reference proteome</keyword>
<keyword evidence="3 6" id="KW-0812">Transmembrane</keyword>
<dbReference type="GO" id="GO:0016020">
    <property type="term" value="C:membrane"/>
    <property type="evidence" value="ECO:0007669"/>
    <property type="project" value="UniProtKB-SubCell"/>
</dbReference>
<dbReference type="FunFam" id="1.20.1250.20:FF:000013">
    <property type="entry name" value="MFS general substrate transporter"/>
    <property type="match status" value="1"/>
</dbReference>
<reference evidence="8" key="2">
    <citation type="submission" date="2023-02" db="EMBL/GenBank/DDBJ databases">
        <authorList>
            <consortium name="DOE Joint Genome Institute"/>
            <person name="Mondo S.J."/>
            <person name="Chang Y."/>
            <person name="Wang Y."/>
            <person name="Ahrendt S."/>
            <person name="Andreopoulos W."/>
            <person name="Barry K."/>
            <person name="Beard J."/>
            <person name="Benny G.L."/>
            <person name="Blankenship S."/>
            <person name="Bonito G."/>
            <person name="Cuomo C."/>
            <person name="Desiro A."/>
            <person name="Gervers K.A."/>
            <person name="Hundley H."/>
            <person name="Kuo A."/>
            <person name="LaButti K."/>
            <person name="Lang B.F."/>
            <person name="Lipzen A."/>
            <person name="O'Donnell K."/>
            <person name="Pangilinan J."/>
            <person name="Reynolds N."/>
            <person name="Sandor L."/>
            <person name="Smith M.W."/>
            <person name="Tsang A."/>
            <person name="Grigoriev I.V."/>
            <person name="Stajich J.E."/>
            <person name="Spatafora J.W."/>
        </authorList>
    </citation>
    <scope>NUCLEOTIDE SEQUENCE</scope>
    <source>
        <strain evidence="8">RSA 2281</strain>
    </source>
</reference>
<dbReference type="InterPro" id="IPR036259">
    <property type="entry name" value="MFS_trans_sf"/>
</dbReference>
<evidence type="ECO:0000256" key="1">
    <source>
        <dbReference type="ARBA" id="ARBA00004141"/>
    </source>
</evidence>